<dbReference type="AlphaFoldDB" id="A0A0C3NCW3"/>
<accession>A0A0C3NCW3</accession>
<protein>
    <submittedName>
        <fullName evidence="1">Uncharacterized protein</fullName>
    </submittedName>
</protein>
<evidence type="ECO:0000313" key="2">
    <source>
        <dbReference type="Proteomes" id="UP000054217"/>
    </source>
</evidence>
<dbReference type="EMBL" id="KN832010">
    <property type="protein sequence ID" value="KIN98949.1"/>
    <property type="molecule type" value="Genomic_DNA"/>
</dbReference>
<dbReference type="HOGENOM" id="CLU_195669_0_0_1"/>
<dbReference type="Proteomes" id="UP000054217">
    <property type="component" value="Unassembled WGS sequence"/>
</dbReference>
<name>A0A0C3NCW3_PISTI</name>
<proteinExistence type="predicted"/>
<reference evidence="2" key="2">
    <citation type="submission" date="2015-01" db="EMBL/GenBank/DDBJ databases">
        <title>Evolutionary Origins and Diversification of the Mycorrhizal Mutualists.</title>
        <authorList>
            <consortium name="DOE Joint Genome Institute"/>
            <consortium name="Mycorrhizal Genomics Consortium"/>
            <person name="Kohler A."/>
            <person name="Kuo A."/>
            <person name="Nagy L.G."/>
            <person name="Floudas D."/>
            <person name="Copeland A."/>
            <person name="Barry K.W."/>
            <person name="Cichocki N."/>
            <person name="Veneault-Fourrey C."/>
            <person name="LaButti K."/>
            <person name="Lindquist E.A."/>
            <person name="Lipzen A."/>
            <person name="Lundell T."/>
            <person name="Morin E."/>
            <person name="Murat C."/>
            <person name="Riley R."/>
            <person name="Ohm R."/>
            <person name="Sun H."/>
            <person name="Tunlid A."/>
            <person name="Henrissat B."/>
            <person name="Grigoriev I.V."/>
            <person name="Hibbett D.S."/>
            <person name="Martin F."/>
        </authorList>
    </citation>
    <scope>NUCLEOTIDE SEQUENCE [LARGE SCALE GENOMIC DNA]</scope>
    <source>
        <strain evidence="2">Marx 270</strain>
    </source>
</reference>
<reference evidence="1 2" key="1">
    <citation type="submission" date="2014-04" db="EMBL/GenBank/DDBJ databases">
        <authorList>
            <consortium name="DOE Joint Genome Institute"/>
            <person name="Kuo A."/>
            <person name="Kohler A."/>
            <person name="Costa M.D."/>
            <person name="Nagy L.G."/>
            <person name="Floudas D."/>
            <person name="Copeland A."/>
            <person name="Barry K.W."/>
            <person name="Cichocki N."/>
            <person name="Veneault-Fourrey C."/>
            <person name="LaButti K."/>
            <person name="Lindquist E.A."/>
            <person name="Lipzen A."/>
            <person name="Lundell T."/>
            <person name="Morin E."/>
            <person name="Murat C."/>
            <person name="Sun H."/>
            <person name="Tunlid A."/>
            <person name="Henrissat B."/>
            <person name="Grigoriev I.V."/>
            <person name="Hibbett D.S."/>
            <person name="Martin F."/>
            <person name="Nordberg H.P."/>
            <person name="Cantor M.N."/>
            <person name="Hua S.X."/>
        </authorList>
    </citation>
    <scope>NUCLEOTIDE SEQUENCE [LARGE SCALE GENOMIC DNA]</scope>
    <source>
        <strain evidence="1 2">Marx 270</strain>
    </source>
</reference>
<dbReference type="OrthoDB" id="2688224at2759"/>
<keyword evidence="2" id="KW-1185">Reference proteome</keyword>
<sequence length="60" mass="6875">MTHHHLSDSAKNAINLAELLSRNRDDPALKGFVPKLKDHLLSRLLNLDYDGDEWSFTSKE</sequence>
<dbReference type="InParanoid" id="A0A0C3NCW3"/>
<organism evidence="1 2">
    <name type="scientific">Pisolithus tinctorius Marx 270</name>
    <dbReference type="NCBI Taxonomy" id="870435"/>
    <lineage>
        <taxon>Eukaryota</taxon>
        <taxon>Fungi</taxon>
        <taxon>Dikarya</taxon>
        <taxon>Basidiomycota</taxon>
        <taxon>Agaricomycotina</taxon>
        <taxon>Agaricomycetes</taxon>
        <taxon>Agaricomycetidae</taxon>
        <taxon>Boletales</taxon>
        <taxon>Sclerodermatineae</taxon>
        <taxon>Pisolithaceae</taxon>
        <taxon>Pisolithus</taxon>
    </lineage>
</organism>
<evidence type="ECO:0000313" key="1">
    <source>
        <dbReference type="EMBL" id="KIN98949.1"/>
    </source>
</evidence>
<gene>
    <name evidence="1" type="ORF">M404DRAFT_156431</name>
</gene>